<name>A0A7V2F6W7_RHOMR</name>
<dbReference type="SUPFAM" id="SSF101874">
    <property type="entry name" value="YceI-like"/>
    <property type="match status" value="1"/>
</dbReference>
<evidence type="ECO:0000256" key="1">
    <source>
        <dbReference type="SAM" id="SignalP"/>
    </source>
</evidence>
<proteinExistence type="predicted"/>
<feature type="domain" description="Lipid/polyisoprenoid-binding YceI-like" evidence="2">
    <location>
        <begin position="25"/>
        <end position="190"/>
    </location>
</feature>
<evidence type="ECO:0000259" key="2">
    <source>
        <dbReference type="SMART" id="SM00867"/>
    </source>
</evidence>
<feature type="signal peptide" evidence="1">
    <location>
        <begin position="1"/>
        <end position="21"/>
    </location>
</feature>
<dbReference type="Pfam" id="PF04264">
    <property type="entry name" value="YceI"/>
    <property type="match status" value="1"/>
</dbReference>
<dbReference type="PANTHER" id="PTHR34406">
    <property type="entry name" value="PROTEIN YCEI"/>
    <property type="match status" value="1"/>
</dbReference>
<dbReference type="InterPro" id="IPR007372">
    <property type="entry name" value="Lipid/polyisoprenoid-bd_YceI"/>
</dbReference>
<protein>
    <submittedName>
        <fullName evidence="3">YceI family protein</fullName>
    </submittedName>
</protein>
<keyword evidence="1" id="KW-0732">Signal</keyword>
<dbReference type="PANTHER" id="PTHR34406:SF1">
    <property type="entry name" value="PROTEIN YCEI"/>
    <property type="match status" value="1"/>
</dbReference>
<comment type="caution">
    <text evidence="3">The sequence shown here is derived from an EMBL/GenBank/DDBJ whole genome shotgun (WGS) entry which is preliminary data.</text>
</comment>
<organism evidence="3">
    <name type="scientific">Rhodothermus marinus</name>
    <name type="common">Rhodothermus obamensis</name>
    <dbReference type="NCBI Taxonomy" id="29549"/>
    <lineage>
        <taxon>Bacteria</taxon>
        <taxon>Pseudomonadati</taxon>
        <taxon>Rhodothermota</taxon>
        <taxon>Rhodothermia</taxon>
        <taxon>Rhodothermales</taxon>
        <taxon>Rhodothermaceae</taxon>
        <taxon>Rhodothermus</taxon>
    </lineage>
</organism>
<sequence>MRRLGCLWALWVLLGSAGVLAQPVTLPVDSTQSLLQYYGHHPLHGWTGVSRSVQGKLHLDLANPARSTVRLHVPVASFSSGNSNRDSNMLEVVEADRFPEVIFESSAIAVERWEQTATGYEGAWVVNGRLTFHGQTQAVAIPVAVRINNHRFEATGRFSIMLSQFGVRRPKLLLMAIRDRIDLEGTIRAVLPPAAKAGEQSF</sequence>
<evidence type="ECO:0000313" key="3">
    <source>
        <dbReference type="EMBL" id="HER96939.1"/>
    </source>
</evidence>
<dbReference type="EMBL" id="DSGB01000006">
    <property type="protein sequence ID" value="HER96939.1"/>
    <property type="molecule type" value="Genomic_DNA"/>
</dbReference>
<feature type="chain" id="PRO_5031483545" evidence="1">
    <location>
        <begin position="22"/>
        <end position="202"/>
    </location>
</feature>
<reference evidence="3" key="1">
    <citation type="journal article" date="2020" name="mSystems">
        <title>Genome- and Community-Level Interaction Insights into Carbon Utilization and Element Cycling Functions of Hydrothermarchaeota in Hydrothermal Sediment.</title>
        <authorList>
            <person name="Zhou Z."/>
            <person name="Liu Y."/>
            <person name="Xu W."/>
            <person name="Pan J."/>
            <person name="Luo Z.H."/>
            <person name="Li M."/>
        </authorList>
    </citation>
    <scope>NUCLEOTIDE SEQUENCE [LARGE SCALE GENOMIC DNA]</scope>
    <source>
        <strain evidence="3">SpSt-143</strain>
    </source>
</reference>
<dbReference type="AlphaFoldDB" id="A0A7V2F6W7"/>
<gene>
    <name evidence="3" type="ORF">ENO59_10600</name>
</gene>
<dbReference type="InterPro" id="IPR036761">
    <property type="entry name" value="TTHA0802/YceI-like_sf"/>
</dbReference>
<accession>A0A7V2F6W7</accession>
<dbReference type="SMART" id="SM00867">
    <property type="entry name" value="YceI"/>
    <property type="match status" value="1"/>
</dbReference>
<dbReference type="Gene3D" id="2.40.128.110">
    <property type="entry name" value="Lipid/polyisoprenoid-binding, YceI-like"/>
    <property type="match status" value="1"/>
</dbReference>